<protein>
    <submittedName>
        <fullName evidence="1">Uncharacterized protein</fullName>
    </submittedName>
</protein>
<sequence>MLKTAPVNHRIVGSENVPISSLCFFITDHNPAHNIASTNSVTPLNNIPPERSIFGLPHPYRFSSLDKKVSYDFVPAWQQGDKKGRRSSPLFIHITAFTDNQGQARYRPLLLLLPVQFLPSKAQLAVSVDKTFVGNVPLPTNYKTISTFLSTYFTKC</sequence>
<evidence type="ECO:0000313" key="1">
    <source>
        <dbReference type="EMBL" id="PJB29502.1"/>
    </source>
</evidence>
<dbReference type="Proteomes" id="UP000231366">
    <property type="component" value="Unassembled WGS sequence"/>
</dbReference>
<dbReference type="AlphaFoldDB" id="A0A2M8ATL6"/>
<reference evidence="2" key="1">
    <citation type="submission" date="2017-09" db="EMBL/GenBank/DDBJ databases">
        <title>Depth-based differentiation of microbial function through sediment-hosted aquifers and enrichment of novel symbionts in the deep terrestrial subsurface.</title>
        <authorList>
            <person name="Probst A.J."/>
            <person name="Ladd B."/>
            <person name="Jarett J.K."/>
            <person name="Geller-Mcgrath D.E."/>
            <person name="Sieber C.M.K."/>
            <person name="Emerson J.B."/>
            <person name="Anantharaman K."/>
            <person name="Thomas B.C."/>
            <person name="Malmstrom R."/>
            <person name="Stieglmeier M."/>
            <person name="Klingl A."/>
            <person name="Woyke T."/>
            <person name="Ryan C.M."/>
            <person name="Banfield J.F."/>
        </authorList>
    </citation>
    <scope>NUCLEOTIDE SEQUENCE [LARGE SCALE GENOMIC DNA]</scope>
</reference>
<proteinExistence type="predicted"/>
<name>A0A2M8ATL6_9BACT</name>
<dbReference type="EMBL" id="PFUI01000139">
    <property type="protein sequence ID" value="PJB29502.1"/>
    <property type="molecule type" value="Genomic_DNA"/>
</dbReference>
<comment type="caution">
    <text evidence="1">The sequence shown here is derived from an EMBL/GenBank/DDBJ whole genome shotgun (WGS) entry which is preliminary data.</text>
</comment>
<evidence type="ECO:0000313" key="2">
    <source>
        <dbReference type="Proteomes" id="UP000231366"/>
    </source>
</evidence>
<organism evidence="1 2">
    <name type="scientific">Candidatus Desantisbacteria bacterium CG_4_9_14_3_um_filter_40_11</name>
    <dbReference type="NCBI Taxonomy" id="1974546"/>
    <lineage>
        <taxon>Bacteria</taxon>
        <taxon>Candidatus Desantisiibacteriota</taxon>
    </lineage>
</organism>
<accession>A0A2M8ATL6</accession>
<gene>
    <name evidence="1" type="ORF">CO110_05495</name>
</gene>